<dbReference type="InterPro" id="IPR019800">
    <property type="entry name" value="Glyco_hydro_3_AS"/>
</dbReference>
<dbReference type="InterPro" id="IPR051915">
    <property type="entry name" value="Cellulose_Degrad_GH3"/>
</dbReference>
<reference evidence="9 10" key="1">
    <citation type="submission" date="2024-04" db="EMBL/GenBank/DDBJ databases">
        <title>Tritrichomonas musculus Genome.</title>
        <authorList>
            <person name="Alves-Ferreira E."/>
            <person name="Grigg M."/>
            <person name="Lorenzi H."/>
            <person name="Galac M."/>
        </authorList>
    </citation>
    <scope>NUCLEOTIDE SEQUENCE [LARGE SCALE GENOMIC DNA]</scope>
    <source>
        <strain evidence="9 10">EAF2021</strain>
    </source>
</reference>
<dbReference type="InterPro" id="IPR017853">
    <property type="entry name" value="GH"/>
</dbReference>
<evidence type="ECO:0000256" key="7">
    <source>
        <dbReference type="RuleBase" id="RU361161"/>
    </source>
</evidence>
<name>A0ABR2JT16_9EUKA</name>
<evidence type="ECO:0000256" key="1">
    <source>
        <dbReference type="ARBA" id="ARBA00000448"/>
    </source>
</evidence>
<dbReference type="InterPro" id="IPR013783">
    <property type="entry name" value="Ig-like_fold"/>
</dbReference>
<comment type="similarity">
    <text evidence="2 7">Belongs to the glycosyl hydrolase 3 family.</text>
</comment>
<evidence type="ECO:0000259" key="8">
    <source>
        <dbReference type="SMART" id="SM01217"/>
    </source>
</evidence>
<organism evidence="9 10">
    <name type="scientific">Tritrichomonas musculus</name>
    <dbReference type="NCBI Taxonomy" id="1915356"/>
    <lineage>
        <taxon>Eukaryota</taxon>
        <taxon>Metamonada</taxon>
        <taxon>Parabasalia</taxon>
        <taxon>Tritrichomonadida</taxon>
        <taxon>Tritrichomonadidae</taxon>
        <taxon>Tritrichomonas</taxon>
    </lineage>
</organism>
<keyword evidence="4" id="KW-0732">Signal</keyword>
<evidence type="ECO:0000313" key="9">
    <source>
        <dbReference type="EMBL" id="KAK8881030.1"/>
    </source>
</evidence>
<evidence type="ECO:0000256" key="2">
    <source>
        <dbReference type="ARBA" id="ARBA00005336"/>
    </source>
</evidence>
<dbReference type="Gene3D" id="3.40.50.1700">
    <property type="entry name" value="Glycoside hydrolase family 3 C-terminal domain"/>
    <property type="match status" value="1"/>
</dbReference>
<keyword evidence="5 7" id="KW-0378">Hydrolase</keyword>
<dbReference type="InterPro" id="IPR002772">
    <property type="entry name" value="Glyco_hydro_3_C"/>
</dbReference>
<dbReference type="SUPFAM" id="SSF52279">
    <property type="entry name" value="Beta-D-glucan exohydrolase, C-terminal domain"/>
    <property type="match status" value="1"/>
</dbReference>
<protein>
    <recommendedName>
        <fullName evidence="3">beta-glucosidase</fullName>
        <ecNumber evidence="3">3.2.1.21</ecNumber>
    </recommendedName>
</protein>
<dbReference type="InterPro" id="IPR036881">
    <property type="entry name" value="Glyco_hydro_3_C_sf"/>
</dbReference>
<accession>A0ABR2JT16</accession>
<sequence>MTEVYLDPKQPIEARIKDLMSKMTVEEKVGQCLQLPGWAKPQPGQERWMHGPCPQAIKERHVGSFLFVIGENARIPIEEQRKTRLKIPLLFGIDAIHGLSFIDGSTLFPTQLGMAGSWDEDLLEEVASITAQEMRYNGTHWTFSPVLCIARDLRWGRVGETFGEDPYLIGKFASAMVRGYQGKEGLNGDPNKIMACAKHYAGYSETIGGRDASEADLSRRKLLSYFLPQFKKACEAGCGSYMTGYQSIDGLPSTVNKWLLREVLKEEWGFEGLLVTDWYNVGYLVKSQKICKDFEEAATVALEAGNDMFMATPEFYEGCLNAIKSGKLDIKYVDEACERILRMKFKLGLFEDDRMPDASKIVMRTQHALDTNLRAARESLILLKNRENFLPLDPSKLKKIAVLGPNADHPLSMNGDWSAGTNQTKDCPPPPRENAKTVLDGVKNNFKNGEVLYCRGASIEPGETSDFATALKYANDSDVVVVVVGDRECYWGEEKSTCTLELMGDQIDFLNKIVETGKPFILDIISSKPLVIPANIRNNASAIIQQFSPGQMGGQAFADAIFGLYNPSGRLTISIPYHVGQQPIFYNVTRGCHQDRYADMTFEPCWPFGFGLTYSNIIYESAKLNKEKFNNDNNEVLECSVTLKNDSDRDATEVVQIYINDVITSCTWAVEELKGYERVELKAHETKTVVIKVPISECSIVDANLKRVVEAGEFECRVGRSSNDFPFVLKFEVL</sequence>
<feature type="domain" description="Fibronectin type III-like" evidence="8">
    <location>
        <begin position="653"/>
        <end position="722"/>
    </location>
</feature>
<evidence type="ECO:0000256" key="6">
    <source>
        <dbReference type="ARBA" id="ARBA00023295"/>
    </source>
</evidence>
<dbReference type="Gene3D" id="3.20.20.300">
    <property type="entry name" value="Glycoside hydrolase, family 3, N-terminal domain"/>
    <property type="match status" value="1"/>
</dbReference>
<dbReference type="EC" id="3.2.1.21" evidence="3"/>
<dbReference type="SUPFAM" id="SSF51445">
    <property type="entry name" value="(Trans)glycosidases"/>
    <property type="match status" value="1"/>
</dbReference>
<comment type="caution">
    <text evidence="9">The sequence shown here is derived from an EMBL/GenBank/DDBJ whole genome shotgun (WGS) entry which is preliminary data.</text>
</comment>
<evidence type="ECO:0000256" key="4">
    <source>
        <dbReference type="ARBA" id="ARBA00022729"/>
    </source>
</evidence>
<evidence type="ECO:0000256" key="3">
    <source>
        <dbReference type="ARBA" id="ARBA00012744"/>
    </source>
</evidence>
<proteinExistence type="inferred from homology"/>
<dbReference type="PANTHER" id="PTHR30620">
    <property type="entry name" value="PERIPLASMIC BETA-GLUCOSIDASE-RELATED"/>
    <property type="match status" value="1"/>
</dbReference>
<dbReference type="Proteomes" id="UP001470230">
    <property type="component" value="Unassembled WGS sequence"/>
</dbReference>
<dbReference type="PROSITE" id="PS00775">
    <property type="entry name" value="GLYCOSYL_HYDROL_F3"/>
    <property type="match status" value="1"/>
</dbReference>
<keyword evidence="6 7" id="KW-0326">Glycosidase</keyword>
<evidence type="ECO:0000256" key="5">
    <source>
        <dbReference type="ARBA" id="ARBA00022801"/>
    </source>
</evidence>
<dbReference type="Pfam" id="PF01915">
    <property type="entry name" value="Glyco_hydro_3_C"/>
    <property type="match status" value="1"/>
</dbReference>
<dbReference type="SMART" id="SM01217">
    <property type="entry name" value="Fn3_like"/>
    <property type="match status" value="1"/>
</dbReference>
<dbReference type="InterPro" id="IPR001764">
    <property type="entry name" value="Glyco_hydro_3_N"/>
</dbReference>
<keyword evidence="10" id="KW-1185">Reference proteome</keyword>
<comment type="catalytic activity">
    <reaction evidence="1">
        <text>Hydrolysis of terminal, non-reducing beta-D-glucosyl residues with release of beta-D-glucose.</text>
        <dbReference type="EC" id="3.2.1.21"/>
    </reaction>
</comment>
<dbReference type="Pfam" id="PF14310">
    <property type="entry name" value="Fn3-like"/>
    <property type="match status" value="1"/>
</dbReference>
<dbReference type="EMBL" id="JAPFFF010000010">
    <property type="protein sequence ID" value="KAK8881030.1"/>
    <property type="molecule type" value="Genomic_DNA"/>
</dbReference>
<gene>
    <name evidence="9" type="ORF">M9Y10_003757</name>
</gene>
<evidence type="ECO:0000313" key="10">
    <source>
        <dbReference type="Proteomes" id="UP001470230"/>
    </source>
</evidence>
<dbReference type="PRINTS" id="PR00133">
    <property type="entry name" value="GLHYDRLASE3"/>
</dbReference>
<dbReference type="InterPro" id="IPR036962">
    <property type="entry name" value="Glyco_hydro_3_N_sf"/>
</dbReference>
<dbReference type="InterPro" id="IPR026891">
    <property type="entry name" value="Fn3-like"/>
</dbReference>
<dbReference type="PANTHER" id="PTHR30620:SF16">
    <property type="entry name" value="LYSOSOMAL BETA GLUCOSIDASE"/>
    <property type="match status" value="1"/>
</dbReference>
<dbReference type="Gene3D" id="2.60.40.10">
    <property type="entry name" value="Immunoglobulins"/>
    <property type="match status" value="1"/>
</dbReference>
<dbReference type="Pfam" id="PF00933">
    <property type="entry name" value="Glyco_hydro_3"/>
    <property type="match status" value="1"/>
</dbReference>